<sequence length="443" mass="48601">MARDHAQLAEAEVLCGILKLNYALNDSGEFKLPSTFDWRMALCLSLSWLIQGVSTIKGVHSIGKVAYMTSTFPYVVLVSLLVVTLLQEGAANGLVALFVPQWSKILEIQVWFKACEQSFFSLGIGMGVLTMYSSYNDFKHNVSRDAFLISMADTATSLLAGAVVFSTLGALAHQLGLQDISQVLKGTSDLGLAFVTYPEALSRISFVPQLWSVLFFFMLFLLGLGSGVSNIQLMVAVLEDQYPRLQELKGCTVLAICAVCFGTGLLLCTDNGNTMRLLFDNYGIGRALFLYAIFEVVGLVWVYGWKNMCGDIGYMLGNPISWYWKITWGVLTPVSLIAIFIYGTATEKSSSSLPPIGQTIGWILAAVAVGQIGLWMAVAFVKAPGSDAFEKFKTTFVASETFGPRDTDVKRDWLLWKASSRKSPLNPDVRTASEHTNYAFEVD</sequence>
<evidence type="ECO:0000256" key="7">
    <source>
        <dbReference type="ARBA" id="ARBA00022989"/>
    </source>
</evidence>
<dbReference type="PANTHER" id="PTHR11616:SF321">
    <property type="entry name" value="SODIUM-DEPENDENT NUTRIENT AMINO ACID TRANSPORTER 1-RELATED"/>
    <property type="match status" value="1"/>
</dbReference>
<evidence type="ECO:0000256" key="12">
    <source>
        <dbReference type="ARBA" id="ARBA00023201"/>
    </source>
</evidence>
<dbReference type="AlphaFoldDB" id="A0A9J6DH69"/>
<evidence type="ECO:0000256" key="10">
    <source>
        <dbReference type="ARBA" id="ARBA00023136"/>
    </source>
</evidence>
<evidence type="ECO:0000256" key="3">
    <source>
        <dbReference type="ARBA" id="ARBA00022448"/>
    </source>
</evidence>
<evidence type="ECO:0000256" key="14">
    <source>
        <dbReference type="ARBA" id="ARBA00040215"/>
    </source>
</evidence>
<feature type="transmembrane region" description="Helical" evidence="16">
    <location>
        <begin position="210"/>
        <end position="238"/>
    </location>
</feature>
<keyword evidence="15" id="KW-0479">Metal-binding</keyword>
<feature type="binding site" evidence="15">
    <location>
        <position position="226"/>
    </location>
    <ligand>
        <name>Na(+)</name>
        <dbReference type="ChEBI" id="CHEBI:29101"/>
        <label>1</label>
    </ligand>
</feature>
<evidence type="ECO:0000256" key="2">
    <source>
        <dbReference type="ARBA" id="ARBA00006459"/>
    </source>
</evidence>
<feature type="transmembrane region" description="Helical" evidence="16">
    <location>
        <begin position="118"/>
        <end position="135"/>
    </location>
</feature>
<dbReference type="InterPro" id="IPR000175">
    <property type="entry name" value="Na/ntran_symport"/>
</dbReference>
<keyword evidence="12" id="KW-0739">Sodium transport</keyword>
<evidence type="ECO:0000313" key="18">
    <source>
        <dbReference type="Proteomes" id="UP000821866"/>
    </source>
</evidence>
<evidence type="ECO:0000256" key="15">
    <source>
        <dbReference type="PIRSR" id="PIRSR600175-1"/>
    </source>
</evidence>
<dbReference type="Proteomes" id="UP000821866">
    <property type="component" value="Chromosome 7"/>
</dbReference>
<dbReference type="GO" id="GO:0015179">
    <property type="term" value="F:L-amino acid transmembrane transporter activity"/>
    <property type="evidence" value="ECO:0007669"/>
    <property type="project" value="TreeGrafter"/>
</dbReference>
<keyword evidence="4 16" id="KW-0812">Transmembrane</keyword>
<dbReference type="SUPFAM" id="SSF161070">
    <property type="entry name" value="SNF-like"/>
    <property type="match status" value="1"/>
</dbReference>
<evidence type="ECO:0000256" key="9">
    <source>
        <dbReference type="ARBA" id="ARBA00023065"/>
    </source>
</evidence>
<protein>
    <recommendedName>
        <fullName evidence="14">Sodium-dependent nutrient amino acid transporter 1</fullName>
    </recommendedName>
</protein>
<dbReference type="GO" id="GO:0089718">
    <property type="term" value="P:amino acid import across plasma membrane"/>
    <property type="evidence" value="ECO:0007669"/>
    <property type="project" value="TreeGrafter"/>
</dbReference>
<keyword evidence="18" id="KW-1185">Reference proteome</keyword>
<name>A0A9J6DH69_RHIMP</name>
<dbReference type="PANTHER" id="PTHR11616">
    <property type="entry name" value="SODIUM/CHLORIDE DEPENDENT TRANSPORTER"/>
    <property type="match status" value="1"/>
</dbReference>
<dbReference type="InterPro" id="IPR037272">
    <property type="entry name" value="SNS_sf"/>
</dbReference>
<evidence type="ECO:0000256" key="5">
    <source>
        <dbReference type="ARBA" id="ARBA00022847"/>
    </source>
</evidence>
<keyword evidence="6" id="KW-0029">Amino-acid transport</keyword>
<evidence type="ECO:0000256" key="8">
    <source>
        <dbReference type="ARBA" id="ARBA00023053"/>
    </source>
</evidence>
<keyword evidence="11" id="KW-0325">Glycoprotein</keyword>
<reference evidence="17" key="1">
    <citation type="journal article" date="2020" name="Cell">
        <title>Large-Scale Comparative Analyses of Tick Genomes Elucidate Their Genetic Diversity and Vector Capacities.</title>
        <authorList>
            <consortium name="Tick Genome and Microbiome Consortium (TIGMIC)"/>
            <person name="Jia N."/>
            <person name="Wang J."/>
            <person name="Shi W."/>
            <person name="Du L."/>
            <person name="Sun Y."/>
            <person name="Zhan W."/>
            <person name="Jiang J.F."/>
            <person name="Wang Q."/>
            <person name="Zhang B."/>
            <person name="Ji P."/>
            <person name="Bell-Sakyi L."/>
            <person name="Cui X.M."/>
            <person name="Yuan T.T."/>
            <person name="Jiang B.G."/>
            <person name="Yang W.F."/>
            <person name="Lam T.T."/>
            <person name="Chang Q.C."/>
            <person name="Ding S.J."/>
            <person name="Wang X.J."/>
            <person name="Zhu J.G."/>
            <person name="Ruan X.D."/>
            <person name="Zhao L."/>
            <person name="Wei J.T."/>
            <person name="Ye R.Z."/>
            <person name="Que T.C."/>
            <person name="Du C.H."/>
            <person name="Zhou Y.H."/>
            <person name="Cheng J.X."/>
            <person name="Dai P.F."/>
            <person name="Guo W.B."/>
            <person name="Han X.H."/>
            <person name="Huang E.J."/>
            <person name="Li L.F."/>
            <person name="Wei W."/>
            <person name="Gao Y.C."/>
            <person name="Liu J.Z."/>
            <person name="Shao H.Z."/>
            <person name="Wang X."/>
            <person name="Wang C.C."/>
            <person name="Yang T.C."/>
            <person name="Huo Q.B."/>
            <person name="Li W."/>
            <person name="Chen H.Y."/>
            <person name="Chen S.E."/>
            <person name="Zhou L.G."/>
            <person name="Ni X.B."/>
            <person name="Tian J.H."/>
            <person name="Sheng Y."/>
            <person name="Liu T."/>
            <person name="Pan Y.S."/>
            <person name="Xia L.Y."/>
            <person name="Li J."/>
            <person name="Zhao F."/>
            <person name="Cao W.C."/>
        </authorList>
    </citation>
    <scope>NUCLEOTIDE SEQUENCE</scope>
    <source>
        <strain evidence="17">Rmic-2018</strain>
    </source>
</reference>
<gene>
    <name evidence="17" type="ORF">HPB51_015968</name>
</gene>
<feature type="transmembrane region" description="Helical" evidence="16">
    <location>
        <begin position="287"/>
        <end position="305"/>
    </location>
</feature>
<keyword evidence="3" id="KW-0813">Transport</keyword>
<feature type="transmembrane region" description="Helical" evidence="16">
    <location>
        <begin position="360"/>
        <end position="381"/>
    </location>
</feature>
<reference evidence="17" key="2">
    <citation type="submission" date="2021-09" db="EMBL/GenBank/DDBJ databases">
        <authorList>
            <person name="Jia N."/>
            <person name="Wang J."/>
            <person name="Shi W."/>
            <person name="Du L."/>
            <person name="Sun Y."/>
            <person name="Zhan W."/>
            <person name="Jiang J."/>
            <person name="Wang Q."/>
            <person name="Zhang B."/>
            <person name="Ji P."/>
            <person name="Sakyi L.B."/>
            <person name="Cui X."/>
            <person name="Yuan T."/>
            <person name="Jiang B."/>
            <person name="Yang W."/>
            <person name="Lam T.T.-Y."/>
            <person name="Chang Q."/>
            <person name="Ding S."/>
            <person name="Wang X."/>
            <person name="Zhu J."/>
            <person name="Ruan X."/>
            <person name="Zhao L."/>
            <person name="Wei J."/>
            <person name="Que T."/>
            <person name="Du C."/>
            <person name="Cheng J."/>
            <person name="Dai P."/>
            <person name="Han X."/>
            <person name="Huang E."/>
            <person name="Gao Y."/>
            <person name="Liu J."/>
            <person name="Shao H."/>
            <person name="Ye R."/>
            <person name="Li L."/>
            <person name="Wei W."/>
            <person name="Wang X."/>
            <person name="Wang C."/>
            <person name="Huo Q."/>
            <person name="Li W."/>
            <person name="Guo W."/>
            <person name="Chen H."/>
            <person name="Chen S."/>
            <person name="Zhou L."/>
            <person name="Zhou L."/>
            <person name="Ni X."/>
            <person name="Tian J."/>
            <person name="Zhou Y."/>
            <person name="Sheng Y."/>
            <person name="Liu T."/>
            <person name="Pan Y."/>
            <person name="Xia L."/>
            <person name="Li J."/>
            <person name="Zhao F."/>
            <person name="Cao W."/>
        </authorList>
    </citation>
    <scope>NUCLEOTIDE SEQUENCE</scope>
    <source>
        <strain evidence="17">Rmic-2018</strain>
        <tissue evidence="17">Larvae</tissue>
    </source>
</reference>
<feature type="transmembrane region" description="Helical" evidence="16">
    <location>
        <begin position="147"/>
        <end position="172"/>
    </location>
</feature>
<dbReference type="PRINTS" id="PR00176">
    <property type="entry name" value="NANEUSMPORT"/>
</dbReference>
<feature type="binding site" evidence="15">
    <location>
        <position position="222"/>
    </location>
    <ligand>
        <name>Na(+)</name>
        <dbReference type="ChEBI" id="CHEBI:29101"/>
        <label>1</label>
    </ligand>
</feature>
<keyword evidence="9" id="KW-0406">Ion transport</keyword>
<dbReference type="Pfam" id="PF00209">
    <property type="entry name" value="SNF"/>
    <property type="match status" value="1"/>
</dbReference>
<feature type="transmembrane region" description="Helical" evidence="16">
    <location>
        <begin position="326"/>
        <end position="345"/>
    </location>
</feature>
<dbReference type="EMBL" id="JABSTU010000009">
    <property type="protein sequence ID" value="KAH8021572.1"/>
    <property type="molecule type" value="Genomic_DNA"/>
</dbReference>
<comment type="caution">
    <text evidence="17">The sequence shown here is derived from an EMBL/GenBank/DDBJ whole genome shotgun (WGS) entry which is preliminary data.</text>
</comment>
<feature type="transmembrane region" description="Helical" evidence="16">
    <location>
        <begin position="250"/>
        <end position="267"/>
    </location>
</feature>
<comment type="subcellular location">
    <subcellularLocation>
        <location evidence="1">Membrane</location>
        <topology evidence="1">Multi-pass membrane protein</topology>
    </subcellularLocation>
</comment>
<comment type="similarity">
    <text evidence="2">Belongs to the sodium:neurotransmitter symporter (SNF) (TC 2.A.22) family.</text>
</comment>
<evidence type="ECO:0000313" key="17">
    <source>
        <dbReference type="EMBL" id="KAH8021572.1"/>
    </source>
</evidence>
<evidence type="ECO:0000256" key="4">
    <source>
        <dbReference type="ARBA" id="ARBA00022692"/>
    </source>
</evidence>
<feature type="binding site" evidence="15">
    <location>
        <position position="121"/>
    </location>
    <ligand>
        <name>Na(+)</name>
        <dbReference type="ChEBI" id="CHEBI:29101"/>
        <label>1</label>
    </ligand>
</feature>
<dbReference type="PROSITE" id="PS50267">
    <property type="entry name" value="NA_NEUROTRAN_SYMP_3"/>
    <property type="match status" value="1"/>
</dbReference>
<keyword evidence="5" id="KW-0769">Symport</keyword>
<evidence type="ECO:0000256" key="11">
    <source>
        <dbReference type="ARBA" id="ARBA00023180"/>
    </source>
</evidence>
<feature type="transmembrane region" description="Helical" evidence="16">
    <location>
        <begin position="71"/>
        <end position="98"/>
    </location>
</feature>
<keyword evidence="7 16" id="KW-1133">Transmembrane helix</keyword>
<evidence type="ECO:0000256" key="6">
    <source>
        <dbReference type="ARBA" id="ARBA00022970"/>
    </source>
</evidence>
<evidence type="ECO:0000256" key="1">
    <source>
        <dbReference type="ARBA" id="ARBA00004141"/>
    </source>
</evidence>
<evidence type="ECO:0000256" key="13">
    <source>
        <dbReference type="ARBA" id="ARBA00037785"/>
    </source>
</evidence>
<organism evidence="17 18">
    <name type="scientific">Rhipicephalus microplus</name>
    <name type="common">Cattle tick</name>
    <name type="synonym">Boophilus microplus</name>
    <dbReference type="NCBI Taxonomy" id="6941"/>
    <lineage>
        <taxon>Eukaryota</taxon>
        <taxon>Metazoa</taxon>
        <taxon>Ecdysozoa</taxon>
        <taxon>Arthropoda</taxon>
        <taxon>Chelicerata</taxon>
        <taxon>Arachnida</taxon>
        <taxon>Acari</taxon>
        <taxon>Parasitiformes</taxon>
        <taxon>Ixodida</taxon>
        <taxon>Ixodoidea</taxon>
        <taxon>Ixodidae</taxon>
        <taxon>Rhipicephalinae</taxon>
        <taxon>Rhipicephalus</taxon>
        <taxon>Boophilus</taxon>
    </lineage>
</organism>
<proteinExistence type="inferred from homology"/>
<comment type="function">
    <text evidence="13">Unusual broad substrate spectrum amino acid:sodium cotransporter that promotes absorption of the D isomers of essential amino acids. Neutral amino acids are the preferred substrates, especially methionine and phenylalanine.</text>
</comment>
<evidence type="ECO:0000256" key="16">
    <source>
        <dbReference type="SAM" id="Phobius"/>
    </source>
</evidence>
<dbReference type="VEuPathDB" id="VectorBase:LOC119174846"/>
<accession>A0A9J6DH69</accession>
<dbReference type="GO" id="GO:0005886">
    <property type="term" value="C:plasma membrane"/>
    <property type="evidence" value="ECO:0007669"/>
    <property type="project" value="TreeGrafter"/>
</dbReference>
<keyword evidence="10 16" id="KW-0472">Membrane</keyword>
<keyword evidence="8 15" id="KW-0915">Sodium</keyword>
<dbReference type="GO" id="GO:0046872">
    <property type="term" value="F:metal ion binding"/>
    <property type="evidence" value="ECO:0007669"/>
    <property type="project" value="UniProtKB-KW"/>
</dbReference>
<dbReference type="GO" id="GO:0005283">
    <property type="term" value="F:amino acid:sodium symporter activity"/>
    <property type="evidence" value="ECO:0007669"/>
    <property type="project" value="TreeGrafter"/>
</dbReference>